<accession>A0AAV7HK33</accession>
<reference evidence="1 2" key="1">
    <citation type="journal article" date="2021" name="Hortic Res">
        <title>Chromosome-scale assembly of the Dendrobium chrysotoxum genome enhances the understanding of orchid evolution.</title>
        <authorList>
            <person name="Zhang Y."/>
            <person name="Zhang G.Q."/>
            <person name="Zhang D."/>
            <person name="Liu X.D."/>
            <person name="Xu X.Y."/>
            <person name="Sun W.H."/>
            <person name="Yu X."/>
            <person name="Zhu X."/>
            <person name="Wang Z.W."/>
            <person name="Zhao X."/>
            <person name="Zhong W.Y."/>
            <person name="Chen H."/>
            <person name="Yin W.L."/>
            <person name="Huang T."/>
            <person name="Niu S.C."/>
            <person name="Liu Z.J."/>
        </authorList>
    </citation>
    <scope>NUCLEOTIDE SEQUENCE [LARGE SCALE GENOMIC DNA]</scope>
    <source>
        <strain evidence="1">Lindl</strain>
    </source>
</reference>
<evidence type="ECO:0000313" key="2">
    <source>
        <dbReference type="Proteomes" id="UP000775213"/>
    </source>
</evidence>
<keyword evidence="2" id="KW-1185">Reference proteome</keyword>
<comment type="caution">
    <text evidence="1">The sequence shown here is derived from an EMBL/GenBank/DDBJ whole genome shotgun (WGS) entry which is preliminary data.</text>
</comment>
<evidence type="ECO:0008006" key="3">
    <source>
        <dbReference type="Google" id="ProtNLM"/>
    </source>
</evidence>
<dbReference type="EMBL" id="JAGFBR010000003">
    <property type="protein sequence ID" value="KAH0469287.1"/>
    <property type="molecule type" value="Genomic_DNA"/>
</dbReference>
<gene>
    <name evidence="1" type="ORF">IEQ34_002519</name>
</gene>
<name>A0AAV7HK33_DENCH</name>
<dbReference type="AlphaFoldDB" id="A0AAV7HK33"/>
<proteinExistence type="predicted"/>
<dbReference type="Proteomes" id="UP000775213">
    <property type="component" value="Unassembled WGS sequence"/>
</dbReference>
<organism evidence="1 2">
    <name type="scientific">Dendrobium chrysotoxum</name>
    <name type="common">Orchid</name>
    <dbReference type="NCBI Taxonomy" id="161865"/>
    <lineage>
        <taxon>Eukaryota</taxon>
        <taxon>Viridiplantae</taxon>
        <taxon>Streptophyta</taxon>
        <taxon>Embryophyta</taxon>
        <taxon>Tracheophyta</taxon>
        <taxon>Spermatophyta</taxon>
        <taxon>Magnoliopsida</taxon>
        <taxon>Liliopsida</taxon>
        <taxon>Asparagales</taxon>
        <taxon>Orchidaceae</taxon>
        <taxon>Epidendroideae</taxon>
        <taxon>Malaxideae</taxon>
        <taxon>Dendrobiinae</taxon>
        <taxon>Dendrobium</taxon>
    </lineage>
</organism>
<evidence type="ECO:0000313" key="1">
    <source>
        <dbReference type="EMBL" id="KAH0469287.1"/>
    </source>
</evidence>
<sequence length="62" mass="6879">MVAAASATRAWMPGALPPPTIITLATSSSVEAEDSKHGVEWLRWNREVGGTERRSGWWKEQK</sequence>
<protein>
    <recommendedName>
        <fullName evidence="3">Secreted protein</fullName>
    </recommendedName>
</protein>